<evidence type="ECO:0000256" key="3">
    <source>
        <dbReference type="ARBA" id="ARBA00023143"/>
    </source>
</evidence>
<comment type="caution">
    <text evidence="6">The sequence shown here is derived from an EMBL/GenBank/DDBJ whole genome shotgun (WGS) entry which is preliminary data.</text>
</comment>
<gene>
    <name evidence="4 6" type="primary">fliE</name>
    <name evidence="6" type="ORF">IAC13_10545</name>
</gene>
<keyword evidence="6" id="KW-0282">Flagellum</keyword>
<dbReference type="HAMAP" id="MF_00724">
    <property type="entry name" value="FliE"/>
    <property type="match status" value="1"/>
</dbReference>
<dbReference type="EMBL" id="JADIML010000302">
    <property type="protein sequence ID" value="MBO8464358.1"/>
    <property type="molecule type" value="Genomic_DNA"/>
</dbReference>
<evidence type="ECO:0000256" key="1">
    <source>
        <dbReference type="ARBA" id="ARBA00004117"/>
    </source>
</evidence>
<dbReference type="GO" id="GO:0003774">
    <property type="term" value="F:cytoskeletal motor activity"/>
    <property type="evidence" value="ECO:0007669"/>
    <property type="project" value="InterPro"/>
</dbReference>
<evidence type="ECO:0000256" key="2">
    <source>
        <dbReference type="ARBA" id="ARBA00009272"/>
    </source>
</evidence>
<comment type="subcellular location">
    <subcellularLocation>
        <location evidence="1 4">Bacterial flagellum basal body</location>
    </subcellularLocation>
</comment>
<dbReference type="Proteomes" id="UP000823618">
    <property type="component" value="Unassembled WGS sequence"/>
</dbReference>
<dbReference type="PANTHER" id="PTHR34653">
    <property type="match status" value="1"/>
</dbReference>
<dbReference type="GO" id="GO:0005198">
    <property type="term" value="F:structural molecule activity"/>
    <property type="evidence" value="ECO:0007669"/>
    <property type="project" value="UniProtKB-UniRule"/>
</dbReference>
<evidence type="ECO:0000256" key="5">
    <source>
        <dbReference type="NCBIfam" id="TIGR00205"/>
    </source>
</evidence>
<dbReference type="GO" id="GO:0009425">
    <property type="term" value="C:bacterial-type flagellum basal body"/>
    <property type="evidence" value="ECO:0007669"/>
    <property type="project" value="UniProtKB-SubCell"/>
</dbReference>
<keyword evidence="6" id="KW-0966">Cell projection</keyword>
<keyword evidence="6" id="KW-0969">Cilium</keyword>
<dbReference type="GO" id="GO:0071973">
    <property type="term" value="P:bacterial-type flagellum-dependent cell motility"/>
    <property type="evidence" value="ECO:0007669"/>
    <property type="project" value="InterPro"/>
</dbReference>
<accession>A0A9D9N8F2</accession>
<organism evidence="6 7">
    <name type="scientific">Candidatus Scybalomonas excrementavium</name>
    <dbReference type="NCBI Taxonomy" id="2840943"/>
    <lineage>
        <taxon>Bacteria</taxon>
        <taxon>Bacillati</taxon>
        <taxon>Bacillota</taxon>
        <taxon>Clostridia</taxon>
        <taxon>Lachnospirales</taxon>
        <taxon>Lachnospiraceae</taxon>
        <taxon>Lachnospiraceae incertae sedis</taxon>
        <taxon>Candidatus Scybalomonas</taxon>
    </lineage>
</organism>
<dbReference type="InterPro" id="IPR001624">
    <property type="entry name" value="FliE"/>
</dbReference>
<dbReference type="PANTHER" id="PTHR34653:SF1">
    <property type="entry name" value="FLAGELLAR HOOK-BASAL BODY COMPLEX PROTEIN FLIE"/>
    <property type="match status" value="1"/>
</dbReference>
<evidence type="ECO:0000313" key="7">
    <source>
        <dbReference type="Proteomes" id="UP000823618"/>
    </source>
</evidence>
<evidence type="ECO:0000256" key="4">
    <source>
        <dbReference type="HAMAP-Rule" id="MF_00724"/>
    </source>
</evidence>
<dbReference type="PRINTS" id="PR01006">
    <property type="entry name" value="FLGHOOKFLIE"/>
</dbReference>
<evidence type="ECO:0000313" key="6">
    <source>
        <dbReference type="EMBL" id="MBO8464358.1"/>
    </source>
</evidence>
<dbReference type="Pfam" id="PF02049">
    <property type="entry name" value="FliE"/>
    <property type="match status" value="1"/>
</dbReference>
<name>A0A9D9N8F2_9FIRM</name>
<keyword evidence="3 4" id="KW-0975">Bacterial flagellum</keyword>
<reference evidence="6" key="1">
    <citation type="submission" date="2020-10" db="EMBL/GenBank/DDBJ databases">
        <authorList>
            <person name="Gilroy R."/>
        </authorList>
    </citation>
    <scope>NUCLEOTIDE SEQUENCE</scope>
    <source>
        <strain evidence="6">E3-2379</strain>
    </source>
</reference>
<proteinExistence type="inferred from homology"/>
<comment type="similarity">
    <text evidence="2 4">Belongs to the FliE family.</text>
</comment>
<dbReference type="AlphaFoldDB" id="A0A9D9N8F2"/>
<dbReference type="NCBIfam" id="TIGR00205">
    <property type="entry name" value="fliE"/>
    <property type="match status" value="1"/>
</dbReference>
<protein>
    <recommendedName>
        <fullName evidence="4 5">Flagellar hook-basal body complex protein FliE</fullName>
    </recommendedName>
</protein>
<sequence>MASNFITPIQRWNGFNQVSNVTGNRNTMGEQGATAFQSIFENAIQDVKDTSKEYEYQEYLLATGQTDDVHNVPIAAAKAQLSVDLLVQLRNKALESYNELIRMSI</sequence>
<reference evidence="6" key="2">
    <citation type="journal article" date="2021" name="PeerJ">
        <title>Extensive microbial diversity within the chicken gut microbiome revealed by metagenomics and culture.</title>
        <authorList>
            <person name="Gilroy R."/>
            <person name="Ravi A."/>
            <person name="Getino M."/>
            <person name="Pursley I."/>
            <person name="Horton D.L."/>
            <person name="Alikhan N.F."/>
            <person name="Baker D."/>
            <person name="Gharbi K."/>
            <person name="Hall N."/>
            <person name="Watson M."/>
            <person name="Adriaenssens E.M."/>
            <person name="Foster-Nyarko E."/>
            <person name="Jarju S."/>
            <person name="Secka A."/>
            <person name="Antonio M."/>
            <person name="Oren A."/>
            <person name="Chaudhuri R.R."/>
            <person name="La Ragione R."/>
            <person name="Hildebrand F."/>
            <person name="Pallen M.J."/>
        </authorList>
    </citation>
    <scope>NUCLEOTIDE SEQUENCE</scope>
    <source>
        <strain evidence="6">E3-2379</strain>
    </source>
</reference>